<evidence type="ECO:0000259" key="1">
    <source>
        <dbReference type="Pfam" id="PF02470"/>
    </source>
</evidence>
<name>A0A0F9A9E5_9ZZZZ</name>
<evidence type="ECO:0000313" key="2">
    <source>
        <dbReference type="EMBL" id="KKL06115.1"/>
    </source>
</evidence>
<dbReference type="Pfam" id="PF02470">
    <property type="entry name" value="MlaD"/>
    <property type="match status" value="1"/>
</dbReference>
<dbReference type="PANTHER" id="PTHR33371:SF4">
    <property type="entry name" value="INTERMEMBRANE PHOSPHOLIPID TRANSPORT SYSTEM BINDING PROTEIN MLAD"/>
    <property type="match status" value="1"/>
</dbReference>
<gene>
    <name evidence="2" type="ORF">LCGC14_2599270</name>
</gene>
<organism evidence="2">
    <name type="scientific">marine sediment metagenome</name>
    <dbReference type="NCBI Taxonomy" id="412755"/>
    <lineage>
        <taxon>unclassified sequences</taxon>
        <taxon>metagenomes</taxon>
        <taxon>ecological metagenomes</taxon>
    </lineage>
</organism>
<accession>A0A0F9A9E5</accession>
<feature type="domain" description="Mce/MlaD" evidence="1">
    <location>
        <begin position="2"/>
        <end position="67"/>
    </location>
</feature>
<comment type="caution">
    <text evidence="2">The sequence shown here is derived from an EMBL/GenBank/DDBJ whole genome shotgun (WGS) entry which is preliminary data.</text>
</comment>
<dbReference type="InterPro" id="IPR052336">
    <property type="entry name" value="MlaD_Phospholipid_Transporter"/>
</dbReference>
<sequence length="293" mass="32613">SVQGLENDSSVKYRGVSVGRVTRIGVAPDAKLIQVILKIEKELRLEEDMVAQLKSIGITGIMFIEISRKSPDEPDLSPPITFPVKYPVLSTKPSGIKQFIEGVNEVLDRLKVLDLTVVSQKINLTLDQIRQTVEDAQIGEISKEILSTFERLEKTLDASKWHQLIAAIQKASLSFDAFSINADKTVSNFNKTLAGFKKTIAKVNKILQENEKGIHQAVLDVDRVLKRANGLLKDGSGLIRNTDERISSLQYQFAVTLKNIETALENLNRFFELISDDPSQLFFGGPPPAKRVK</sequence>
<dbReference type="InterPro" id="IPR003399">
    <property type="entry name" value="Mce/MlaD"/>
</dbReference>
<dbReference type="PANTHER" id="PTHR33371">
    <property type="entry name" value="INTERMEMBRANE PHOSPHOLIPID TRANSPORT SYSTEM BINDING PROTEIN MLAD-RELATED"/>
    <property type="match status" value="1"/>
</dbReference>
<proteinExistence type="predicted"/>
<reference evidence="2" key="1">
    <citation type="journal article" date="2015" name="Nature">
        <title>Complex archaea that bridge the gap between prokaryotes and eukaryotes.</title>
        <authorList>
            <person name="Spang A."/>
            <person name="Saw J.H."/>
            <person name="Jorgensen S.L."/>
            <person name="Zaremba-Niedzwiedzka K."/>
            <person name="Martijn J."/>
            <person name="Lind A.E."/>
            <person name="van Eijk R."/>
            <person name="Schleper C."/>
            <person name="Guy L."/>
            <person name="Ettema T.J."/>
        </authorList>
    </citation>
    <scope>NUCLEOTIDE SEQUENCE</scope>
</reference>
<dbReference type="EMBL" id="LAZR01043841">
    <property type="protein sequence ID" value="KKL06115.1"/>
    <property type="molecule type" value="Genomic_DNA"/>
</dbReference>
<feature type="non-terminal residue" evidence="2">
    <location>
        <position position="1"/>
    </location>
</feature>
<protein>
    <recommendedName>
        <fullName evidence="1">Mce/MlaD domain-containing protein</fullName>
    </recommendedName>
</protein>
<dbReference type="AlphaFoldDB" id="A0A0F9A9E5"/>